<dbReference type="InterPro" id="IPR012454">
    <property type="entry name" value="DUF1659"/>
</dbReference>
<name>A0A6N3AT12_STASI</name>
<dbReference type="EMBL" id="CACRUO010000026">
    <property type="protein sequence ID" value="VYT92760.1"/>
    <property type="molecule type" value="Genomic_DNA"/>
</dbReference>
<evidence type="ECO:0000259" key="1">
    <source>
        <dbReference type="Pfam" id="PF07872"/>
    </source>
</evidence>
<dbReference type="Pfam" id="PF07872">
    <property type="entry name" value="DUF1659"/>
    <property type="match status" value="1"/>
</dbReference>
<reference evidence="2" key="1">
    <citation type="submission" date="2019-11" db="EMBL/GenBank/DDBJ databases">
        <authorList>
            <person name="Feng L."/>
        </authorList>
    </citation>
    <scope>NUCLEOTIDE SEQUENCE</scope>
    <source>
        <strain evidence="2">SsimulansLFYP27</strain>
    </source>
</reference>
<protein>
    <recommendedName>
        <fullName evidence="1">DUF1659 domain-containing protein</fullName>
    </recommendedName>
</protein>
<gene>
    <name evidence="2" type="ORF">SSLFYP27_00989</name>
</gene>
<sequence>MKTIKELAVTLIRVEDKKEAKPVIKRRRFARLNPQSTEAQLNSFKSAIEKLTGETYDNIEVTTVETL</sequence>
<dbReference type="RefSeq" id="WP_070626135.1">
    <property type="nucleotide sequence ID" value="NZ_CACRUO010000026.1"/>
</dbReference>
<proteinExistence type="predicted"/>
<accession>A0A6N3AT12</accession>
<dbReference type="AlphaFoldDB" id="A0A6N3AT12"/>
<feature type="domain" description="DUF1659" evidence="1">
    <location>
        <begin position="14"/>
        <end position="67"/>
    </location>
</feature>
<organism evidence="2">
    <name type="scientific">Staphylococcus simulans</name>
    <dbReference type="NCBI Taxonomy" id="1286"/>
    <lineage>
        <taxon>Bacteria</taxon>
        <taxon>Bacillati</taxon>
        <taxon>Bacillota</taxon>
        <taxon>Bacilli</taxon>
        <taxon>Bacillales</taxon>
        <taxon>Staphylococcaceae</taxon>
        <taxon>Staphylococcus</taxon>
    </lineage>
</organism>
<evidence type="ECO:0000313" key="2">
    <source>
        <dbReference type="EMBL" id="VYT92760.1"/>
    </source>
</evidence>